<dbReference type="GO" id="GO:0016787">
    <property type="term" value="F:hydrolase activity"/>
    <property type="evidence" value="ECO:0007669"/>
    <property type="project" value="UniProtKB-KW"/>
</dbReference>
<keyword evidence="4" id="KW-1185">Reference proteome</keyword>
<keyword evidence="1 3" id="KW-0378">Hydrolase</keyword>
<dbReference type="Gene3D" id="3.40.50.1820">
    <property type="entry name" value="alpha/beta hydrolase"/>
    <property type="match status" value="1"/>
</dbReference>
<reference evidence="3 4" key="1">
    <citation type="submission" date="2020-08" db="EMBL/GenBank/DDBJ databases">
        <title>Genome public.</title>
        <authorList>
            <person name="Liu C."/>
            <person name="Sun Q."/>
        </authorList>
    </citation>
    <scope>NUCLEOTIDE SEQUENCE [LARGE SCALE GENOMIC DNA]</scope>
    <source>
        <strain evidence="3 4">NSJ-43</strain>
    </source>
</reference>
<proteinExistence type="predicted"/>
<gene>
    <name evidence="3" type="ORF">H8S01_12385</name>
</gene>
<sequence length="296" mass="33835">MNSVMTKQFYKQRSDFEKSCVTRDEKLTFPDGVDFSENIAYADDNKKAHRMDIFRPQNAKDTMLPVIINVHGGGLLLGNKEFNRYFCALLCKKGFLVYSIEYRLVPDCMIFDQLRDVFAAMDFIKKRVKPDGGDLSHVYMVGDSGGACLITYANAIQNSYKIAKAAGVKPSDLHVSALGLISGMFYTTKFDKIGLFLPKFLYGKNYKKTPFSKYVNPENKELVNSLAPAWLVTSHNDYLRKYTINFEKALAAAQKEHELIDYPKNKNLTHAFSVFEPFLDESSEVIDMMTEYLRKF</sequence>
<name>A0ABR7G4S5_9FIRM</name>
<dbReference type="RefSeq" id="WP_186837378.1">
    <property type="nucleotide sequence ID" value="NZ_JACOPD010000010.1"/>
</dbReference>
<dbReference type="EMBL" id="JACOPD010000010">
    <property type="protein sequence ID" value="MBC5681751.1"/>
    <property type="molecule type" value="Genomic_DNA"/>
</dbReference>
<evidence type="ECO:0000259" key="2">
    <source>
        <dbReference type="Pfam" id="PF07859"/>
    </source>
</evidence>
<dbReference type="Pfam" id="PF07859">
    <property type="entry name" value="Abhydrolase_3"/>
    <property type="match status" value="1"/>
</dbReference>
<dbReference type="InterPro" id="IPR013094">
    <property type="entry name" value="AB_hydrolase_3"/>
</dbReference>
<organism evidence="3 4">
    <name type="scientific">Lachnospira hominis</name>
    <name type="common">ex Liu et al. 2021</name>
    <dbReference type="NCBI Taxonomy" id="2763051"/>
    <lineage>
        <taxon>Bacteria</taxon>
        <taxon>Bacillati</taxon>
        <taxon>Bacillota</taxon>
        <taxon>Clostridia</taxon>
        <taxon>Lachnospirales</taxon>
        <taxon>Lachnospiraceae</taxon>
        <taxon>Lachnospira</taxon>
    </lineage>
</organism>
<comment type="caution">
    <text evidence="3">The sequence shown here is derived from an EMBL/GenBank/DDBJ whole genome shotgun (WGS) entry which is preliminary data.</text>
</comment>
<evidence type="ECO:0000313" key="4">
    <source>
        <dbReference type="Proteomes" id="UP000628463"/>
    </source>
</evidence>
<evidence type="ECO:0000313" key="3">
    <source>
        <dbReference type="EMBL" id="MBC5681751.1"/>
    </source>
</evidence>
<dbReference type="InterPro" id="IPR050300">
    <property type="entry name" value="GDXG_lipolytic_enzyme"/>
</dbReference>
<dbReference type="SUPFAM" id="SSF53474">
    <property type="entry name" value="alpha/beta-Hydrolases"/>
    <property type="match status" value="1"/>
</dbReference>
<feature type="domain" description="Alpha/beta hydrolase fold-3" evidence="2">
    <location>
        <begin position="68"/>
        <end position="265"/>
    </location>
</feature>
<accession>A0ABR7G4S5</accession>
<protein>
    <submittedName>
        <fullName evidence="3">Alpha/beta hydrolase</fullName>
    </submittedName>
</protein>
<dbReference type="PANTHER" id="PTHR48081">
    <property type="entry name" value="AB HYDROLASE SUPERFAMILY PROTEIN C4A8.06C"/>
    <property type="match status" value="1"/>
</dbReference>
<dbReference type="InterPro" id="IPR029058">
    <property type="entry name" value="AB_hydrolase_fold"/>
</dbReference>
<dbReference type="Proteomes" id="UP000628463">
    <property type="component" value="Unassembled WGS sequence"/>
</dbReference>
<evidence type="ECO:0000256" key="1">
    <source>
        <dbReference type="ARBA" id="ARBA00022801"/>
    </source>
</evidence>